<dbReference type="AlphaFoldDB" id="A0AB74C013"/>
<dbReference type="InterPro" id="IPR036188">
    <property type="entry name" value="FAD/NAD-bd_sf"/>
</dbReference>
<evidence type="ECO:0000256" key="2">
    <source>
        <dbReference type="ARBA" id="ARBA00022630"/>
    </source>
</evidence>
<name>A0AB74C013_ASPFL</name>
<dbReference type="Pfam" id="PF00743">
    <property type="entry name" value="FMO-like"/>
    <property type="match status" value="1"/>
</dbReference>
<dbReference type="SUPFAM" id="SSF51905">
    <property type="entry name" value="FAD/NAD(P)-binding domain"/>
    <property type="match status" value="1"/>
</dbReference>
<keyword evidence="4" id="KW-0560">Oxidoreductase</keyword>
<evidence type="ECO:0000313" key="6">
    <source>
        <dbReference type="EMBL" id="RMZ38807.1"/>
    </source>
</evidence>
<evidence type="ECO:0000256" key="4">
    <source>
        <dbReference type="ARBA" id="ARBA00023002"/>
    </source>
</evidence>
<evidence type="ECO:0000256" key="3">
    <source>
        <dbReference type="ARBA" id="ARBA00022827"/>
    </source>
</evidence>
<dbReference type="InterPro" id="IPR051820">
    <property type="entry name" value="FAD-binding_MO"/>
</dbReference>
<proteinExistence type="predicted"/>
<keyword evidence="3" id="KW-0274">FAD</keyword>
<sequence>MATNKELPDFDVIMLRFSHKGNKLSWSSSSNTWAFDITVNDTEMIAVRSRFVFLGTGSYDDQEPLQANIPGLENFQGPVIHPQFWPLGLDYTNKRSVVIGSGATAITLRPALSTSAAHVTMVQRSPAGKLEAIVARLLPRSVAHQIIRRGSNDCGFVPMGPFMPHFGVQNQAFLSELHPDIMVTATGLKLRMAGGISITVDSEPYEISDHFAWRASMLEGLPNLMQSLGYANASWTLGSDTEAQLACRLRTRMRKPSLSVLVPRMTAEEREG</sequence>
<keyword evidence="5" id="KW-0503">Monooxygenase</keyword>
<dbReference type="Proteomes" id="UP000275480">
    <property type="component" value="Unassembled WGS sequence"/>
</dbReference>
<organism evidence="6 7">
    <name type="scientific">Aspergillus flavus</name>
    <dbReference type="NCBI Taxonomy" id="5059"/>
    <lineage>
        <taxon>Eukaryota</taxon>
        <taxon>Fungi</taxon>
        <taxon>Dikarya</taxon>
        <taxon>Ascomycota</taxon>
        <taxon>Pezizomycotina</taxon>
        <taxon>Eurotiomycetes</taxon>
        <taxon>Eurotiomycetidae</taxon>
        <taxon>Eurotiales</taxon>
        <taxon>Aspergillaceae</taxon>
        <taxon>Aspergillus</taxon>
        <taxon>Aspergillus subgen. Circumdati</taxon>
    </lineage>
</organism>
<comment type="cofactor">
    <cofactor evidence="1">
        <name>FAD</name>
        <dbReference type="ChEBI" id="CHEBI:57692"/>
    </cofactor>
</comment>
<dbReference type="EMBL" id="QQZZ01000144">
    <property type="protein sequence ID" value="RMZ38807.1"/>
    <property type="molecule type" value="Genomic_DNA"/>
</dbReference>
<evidence type="ECO:0008006" key="8">
    <source>
        <dbReference type="Google" id="ProtNLM"/>
    </source>
</evidence>
<dbReference type="PANTHER" id="PTHR43872:SF1">
    <property type="entry name" value="MONOOXYGENASE, PUTATIVE (AFU_ORTHOLOGUE AFUA_8G02570)-RELATED"/>
    <property type="match status" value="1"/>
</dbReference>
<protein>
    <recommendedName>
        <fullName evidence="8">Monooxygenase</fullName>
    </recommendedName>
</protein>
<reference evidence="6 7" key="1">
    <citation type="submission" date="2018-07" db="EMBL/GenBank/DDBJ databases">
        <title>Identification of spontaneous genetic mutation associated with occurrence of a yellow conidial color mutant of Aspergillus flavus.</title>
        <authorList>
            <person name="Chang P.-K."/>
            <person name="Mack B.M."/>
            <person name="Scharfenstein L."/>
            <person name="Gilbert M.K."/>
        </authorList>
    </citation>
    <scope>NUCLEOTIDE SEQUENCE [LARGE SCALE GENOMIC DNA]</scope>
    <source>
        <strain evidence="6 7">CA14</strain>
    </source>
</reference>
<evidence type="ECO:0000256" key="1">
    <source>
        <dbReference type="ARBA" id="ARBA00001974"/>
    </source>
</evidence>
<comment type="caution">
    <text evidence="6">The sequence shown here is derived from an EMBL/GenBank/DDBJ whole genome shotgun (WGS) entry which is preliminary data.</text>
</comment>
<dbReference type="PANTHER" id="PTHR43872">
    <property type="entry name" value="MONOOXYGENASE, PUTATIVE (AFU_ORTHOLOGUE AFUA_8G02570)-RELATED"/>
    <property type="match status" value="1"/>
</dbReference>
<dbReference type="GO" id="GO:0050661">
    <property type="term" value="F:NADP binding"/>
    <property type="evidence" value="ECO:0007669"/>
    <property type="project" value="InterPro"/>
</dbReference>
<dbReference type="Gene3D" id="3.50.50.60">
    <property type="entry name" value="FAD/NAD(P)-binding domain"/>
    <property type="match status" value="1"/>
</dbReference>
<evidence type="ECO:0000256" key="5">
    <source>
        <dbReference type="ARBA" id="ARBA00023033"/>
    </source>
</evidence>
<dbReference type="GO" id="GO:0004499">
    <property type="term" value="F:N,N-dimethylaniline monooxygenase activity"/>
    <property type="evidence" value="ECO:0007669"/>
    <property type="project" value="InterPro"/>
</dbReference>
<dbReference type="InterPro" id="IPR020946">
    <property type="entry name" value="Flavin_mOase-like"/>
</dbReference>
<accession>A0AB74C013</accession>
<evidence type="ECO:0000313" key="7">
    <source>
        <dbReference type="Proteomes" id="UP000275480"/>
    </source>
</evidence>
<keyword evidence="2" id="KW-0285">Flavoprotein</keyword>
<gene>
    <name evidence="6" type="ORF">CA14_003143</name>
</gene>
<dbReference type="GO" id="GO:0050660">
    <property type="term" value="F:flavin adenine dinucleotide binding"/>
    <property type="evidence" value="ECO:0007669"/>
    <property type="project" value="InterPro"/>
</dbReference>